<organism evidence="2 3">
    <name type="scientific">Clohesyomyces aquaticus</name>
    <dbReference type="NCBI Taxonomy" id="1231657"/>
    <lineage>
        <taxon>Eukaryota</taxon>
        <taxon>Fungi</taxon>
        <taxon>Dikarya</taxon>
        <taxon>Ascomycota</taxon>
        <taxon>Pezizomycotina</taxon>
        <taxon>Dothideomycetes</taxon>
        <taxon>Pleosporomycetidae</taxon>
        <taxon>Pleosporales</taxon>
        <taxon>Lindgomycetaceae</taxon>
        <taxon>Clohesyomyces</taxon>
    </lineage>
</organism>
<name>A0A1Y1Y712_9PLEO</name>
<dbReference type="PANTHER" id="PTHR33112">
    <property type="entry name" value="DOMAIN PROTEIN, PUTATIVE-RELATED"/>
    <property type="match status" value="1"/>
</dbReference>
<protein>
    <submittedName>
        <fullName evidence="2">Heterokaryon incompatibility</fullName>
    </submittedName>
</protein>
<evidence type="ECO:0000313" key="3">
    <source>
        <dbReference type="Proteomes" id="UP000193144"/>
    </source>
</evidence>
<comment type="caution">
    <text evidence="2">The sequence shown here is derived from an EMBL/GenBank/DDBJ whole genome shotgun (WGS) entry which is preliminary data.</text>
</comment>
<dbReference type="InterPro" id="IPR010730">
    <property type="entry name" value="HET"/>
</dbReference>
<sequence>MASVGCELIALSYVWNASESAPSPGATILQDIPATIEDAITVTRQLGYSYLWVDQYCIDQTNPQEKDTQIGQMGQIYGSAALTIIAAAGIDPTHGLPGASARLPLFKPQELRVGSLSLIQCNVSASFALLNSRWATRAWT</sequence>
<dbReference type="Pfam" id="PF06985">
    <property type="entry name" value="HET"/>
    <property type="match status" value="1"/>
</dbReference>
<proteinExistence type="predicted"/>
<dbReference type="EMBL" id="MCFA01000329">
    <property type="protein sequence ID" value="ORX93759.1"/>
    <property type="molecule type" value="Genomic_DNA"/>
</dbReference>
<dbReference type="STRING" id="1231657.A0A1Y1Y712"/>
<feature type="domain" description="Heterokaryon incompatibility" evidence="1">
    <location>
        <begin position="9"/>
        <end position="140"/>
    </location>
</feature>
<accession>A0A1Y1Y712</accession>
<reference evidence="2 3" key="1">
    <citation type="submission" date="2016-07" db="EMBL/GenBank/DDBJ databases">
        <title>Pervasive Adenine N6-methylation of Active Genes in Fungi.</title>
        <authorList>
            <consortium name="DOE Joint Genome Institute"/>
            <person name="Mondo S.J."/>
            <person name="Dannebaum R.O."/>
            <person name="Kuo R.C."/>
            <person name="Labutti K."/>
            <person name="Haridas S."/>
            <person name="Kuo A."/>
            <person name="Salamov A."/>
            <person name="Ahrendt S.R."/>
            <person name="Lipzen A."/>
            <person name="Sullivan W."/>
            <person name="Andreopoulos W.B."/>
            <person name="Clum A."/>
            <person name="Lindquist E."/>
            <person name="Daum C."/>
            <person name="Ramamoorthy G.K."/>
            <person name="Gryganskyi A."/>
            <person name="Culley D."/>
            <person name="Magnuson J.K."/>
            <person name="James T.Y."/>
            <person name="O'Malley M.A."/>
            <person name="Stajich J.E."/>
            <person name="Spatafora J.W."/>
            <person name="Visel A."/>
            <person name="Grigoriev I.V."/>
        </authorList>
    </citation>
    <scope>NUCLEOTIDE SEQUENCE [LARGE SCALE GENOMIC DNA]</scope>
    <source>
        <strain evidence="2 3">CBS 115471</strain>
    </source>
</reference>
<gene>
    <name evidence="2" type="ORF">BCR34DRAFT_499699</name>
</gene>
<evidence type="ECO:0000259" key="1">
    <source>
        <dbReference type="Pfam" id="PF06985"/>
    </source>
</evidence>
<dbReference type="PANTHER" id="PTHR33112:SF1">
    <property type="entry name" value="HETEROKARYON INCOMPATIBILITY DOMAIN-CONTAINING PROTEIN"/>
    <property type="match status" value="1"/>
</dbReference>
<dbReference type="OrthoDB" id="5428863at2759"/>
<keyword evidence="3" id="KW-1185">Reference proteome</keyword>
<evidence type="ECO:0000313" key="2">
    <source>
        <dbReference type="EMBL" id="ORX93759.1"/>
    </source>
</evidence>
<dbReference type="Proteomes" id="UP000193144">
    <property type="component" value="Unassembled WGS sequence"/>
</dbReference>
<dbReference type="AlphaFoldDB" id="A0A1Y1Y712"/>